<accession>A0A8X6RU98</accession>
<dbReference type="Gene3D" id="3.30.420.10">
    <property type="entry name" value="Ribonuclease H-like superfamily/Ribonuclease H"/>
    <property type="match status" value="1"/>
</dbReference>
<comment type="caution">
    <text evidence="1">The sequence shown here is derived from an EMBL/GenBank/DDBJ whole genome shotgun (WGS) entry which is preliminary data.</text>
</comment>
<dbReference type="Proteomes" id="UP000887159">
    <property type="component" value="Unassembled WGS sequence"/>
</dbReference>
<sequence length="72" mass="8083">MGRCPAGRFHLQFEKQTPYKEASSPSCHTRSILATREATWSAVPQEHVQRLFESMPRRVAAVISNNGGYSGY</sequence>
<reference evidence="1" key="1">
    <citation type="submission" date="2020-08" db="EMBL/GenBank/DDBJ databases">
        <title>Multicomponent nature underlies the extraordinary mechanical properties of spider dragline silk.</title>
        <authorList>
            <person name="Kono N."/>
            <person name="Nakamura H."/>
            <person name="Mori M."/>
            <person name="Yoshida Y."/>
            <person name="Ohtoshi R."/>
            <person name="Malay A.D."/>
            <person name="Moran D.A.P."/>
            <person name="Tomita M."/>
            <person name="Numata K."/>
            <person name="Arakawa K."/>
        </authorList>
    </citation>
    <scope>NUCLEOTIDE SEQUENCE</scope>
</reference>
<dbReference type="AlphaFoldDB" id="A0A8X6RU98"/>
<gene>
    <name evidence="1" type="ORF">TNCV_5076511</name>
</gene>
<dbReference type="EMBL" id="BMAU01021225">
    <property type="protein sequence ID" value="GFY01184.1"/>
    <property type="molecule type" value="Genomic_DNA"/>
</dbReference>
<proteinExistence type="predicted"/>
<dbReference type="GO" id="GO:0003676">
    <property type="term" value="F:nucleic acid binding"/>
    <property type="evidence" value="ECO:0007669"/>
    <property type="project" value="InterPro"/>
</dbReference>
<evidence type="ECO:0000313" key="2">
    <source>
        <dbReference type="Proteomes" id="UP000887159"/>
    </source>
</evidence>
<evidence type="ECO:0000313" key="1">
    <source>
        <dbReference type="EMBL" id="GFY01184.1"/>
    </source>
</evidence>
<name>A0A8X6RU98_TRICX</name>
<organism evidence="1 2">
    <name type="scientific">Trichonephila clavipes</name>
    <name type="common">Golden silk orbweaver</name>
    <name type="synonym">Nephila clavipes</name>
    <dbReference type="NCBI Taxonomy" id="2585209"/>
    <lineage>
        <taxon>Eukaryota</taxon>
        <taxon>Metazoa</taxon>
        <taxon>Ecdysozoa</taxon>
        <taxon>Arthropoda</taxon>
        <taxon>Chelicerata</taxon>
        <taxon>Arachnida</taxon>
        <taxon>Araneae</taxon>
        <taxon>Araneomorphae</taxon>
        <taxon>Entelegynae</taxon>
        <taxon>Araneoidea</taxon>
        <taxon>Nephilidae</taxon>
        <taxon>Trichonephila</taxon>
    </lineage>
</organism>
<dbReference type="InterPro" id="IPR036397">
    <property type="entry name" value="RNaseH_sf"/>
</dbReference>
<protein>
    <submittedName>
        <fullName evidence="1">Uncharacterized protein</fullName>
    </submittedName>
</protein>
<keyword evidence="2" id="KW-1185">Reference proteome</keyword>